<dbReference type="Proteomes" id="UP001152797">
    <property type="component" value="Unassembled WGS sequence"/>
</dbReference>
<dbReference type="OrthoDB" id="409083at2759"/>
<dbReference type="PANTHER" id="PTHR13627">
    <property type="entry name" value="FUKUTIN RELATED PROTEIN"/>
    <property type="match status" value="1"/>
</dbReference>
<evidence type="ECO:0000256" key="1">
    <source>
        <dbReference type="SAM" id="MobiDB-lite"/>
    </source>
</evidence>
<evidence type="ECO:0000313" key="6">
    <source>
        <dbReference type="Proteomes" id="UP001152797"/>
    </source>
</evidence>
<accession>A0A9P1DJY2</accession>
<dbReference type="Pfam" id="PF04991">
    <property type="entry name" value="LicD"/>
    <property type="match status" value="1"/>
</dbReference>
<proteinExistence type="predicted"/>
<evidence type="ECO:0000313" key="3">
    <source>
        <dbReference type="EMBL" id="CAI4010787.1"/>
    </source>
</evidence>
<dbReference type="InterPro" id="IPR052613">
    <property type="entry name" value="LicD_transferase"/>
</dbReference>
<organism evidence="3">
    <name type="scientific">Cladocopium goreaui</name>
    <dbReference type="NCBI Taxonomy" id="2562237"/>
    <lineage>
        <taxon>Eukaryota</taxon>
        <taxon>Sar</taxon>
        <taxon>Alveolata</taxon>
        <taxon>Dinophyceae</taxon>
        <taxon>Suessiales</taxon>
        <taxon>Symbiodiniaceae</taxon>
        <taxon>Cladocopium</taxon>
    </lineage>
</organism>
<dbReference type="PANTHER" id="PTHR13627:SF31">
    <property type="entry name" value="RIBITOL 5-PHOSPHATE TRANSFERASE FKRP"/>
    <property type="match status" value="1"/>
</dbReference>
<feature type="region of interest" description="Disordered" evidence="1">
    <location>
        <begin position="180"/>
        <end position="201"/>
    </location>
</feature>
<dbReference type="EMBL" id="CAMXCT010004924">
    <property type="protein sequence ID" value="CAI4010787.1"/>
    <property type="molecule type" value="Genomic_DNA"/>
</dbReference>
<evidence type="ECO:0000313" key="5">
    <source>
        <dbReference type="EMBL" id="CAL4798099.1"/>
    </source>
</evidence>
<sequence>MAMSHGPPKLYNGSFGAHGAHLPCSEALPFLQCDGPDFDPLWRELRVISAAHRQADLRWQGDAAKVFDLSTFLLSAWYPKLPMAPKTFDQVLKRRQAPATLAGLCFYGLVTAMFLRSQFLVDHLQSYEDGLSNLDDALTLLGGRWHLDFIREATSWPFGALDIRMNRDLLRRWLNATSPASPDPPAFQSSPFSGTREPRPALVSPTLSWRRVALQGWHRSRSLGVVVFGVHSTLVLEPATMLKAALRFWQLQVRIFMRDCPRGNEAWAHHCLLQCQALGECAPSSEGSSRLFVELIHMFEEAIHQRSRYYQVADYLEVLAQMHRLDAELRRAQLYVCTAPLMCSLLRAVEEKPLLVYLGMQLHVHVDRQIDQLWLMHFQAMVRDANTNVWAVHNFAMREQIRYATGVELEVVRPRSLYALGDRSYHRRTLHRPKWDRQVLFFRSSYYRLSLFVQVLEAQLESCDLPLQLRLVKDSQDFVTFGEMRHFRAAVLFPWDPTLMAFYELYRLNTVLLLPRSGWIFKVQHFTGWIWSQPLGALEFAHVAQQRHTTGNAPPHPWWRPEDSDPDAVLYWYAFSDCQRLPHLQRFGSFAELFQLLLDTATLRRARRGMQQHNRRALRLGLRWYRDAALWLLEKISLSKSTVLTRCADLMFEMLVDFSNFLRRNNVTFMLSEGTLLGAVRDQDIIPYTADLDIFVPREGWEKAMLINEEPPASKSYHFMVDPDQPHCARLCAVWQGYPANRAPFDEHFPWDTESVGNDLAYYMDIYDEDMDFAQAMKHLVYPPSTVMIRNVSFPAPREQEIYVAARYGPSWRVPDHQAREIAEKYPTLEEAKAWSMNMLMLHAAQKDATIGFRLLERASVDYKSGDIVIRGLSQGHPQETAKNLVLEEFQMEDRKVKGGKVTVYPPERDESQILDYVLYWAKEEVSSWSDEILIRRIDSGLDSLEDAPAPKERDEGNEWYRPEPEPRPLGRIWRCKGVEDPFKSCSTRGVPLQVSIPHDIQVPNDATHLAVAAENEVGESQKLTAVNLNGDQEGDGFSTRVFFSILKGFEAQNCATGGHQLEKEGWEQIVALMVLRTNSGMKEALTKLAEWLAPVSEILEDCQAETVKQRFSAALSRLKTGEMHYKPGQALAVDGISIFSHLNSAIQTYRNTRQSFNFGTELGTLLSRLAPEVSTSEEPESSSSRSGLKLRGTGSDMTDMTGATAE</sequence>
<dbReference type="AlphaFoldDB" id="A0A9P1DJY2"/>
<dbReference type="EMBL" id="CAMXCT030004924">
    <property type="protein sequence ID" value="CAL4798099.1"/>
    <property type="molecule type" value="Genomic_DNA"/>
</dbReference>
<keyword evidence="6" id="KW-1185">Reference proteome</keyword>
<dbReference type="InterPro" id="IPR007074">
    <property type="entry name" value="LicD/FKTN/FKRP_NTP_transf"/>
</dbReference>
<feature type="domain" description="LicD/FKTN/FKRP nucleotidyltransferase" evidence="2">
    <location>
        <begin position="663"/>
        <end position="703"/>
    </location>
</feature>
<evidence type="ECO:0000259" key="2">
    <source>
        <dbReference type="Pfam" id="PF04991"/>
    </source>
</evidence>
<comment type="caution">
    <text evidence="3">The sequence shown here is derived from an EMBL/GenBank/DDBJ whole genome shotgun (WGS) entry which is preliminary data.</text>
</comment>
<gene>
    <name evidence="3" type="ORF">C1SCF055_LOCUS36021</name>
</gene>
<feature type="compositionally biased region" description="Basic and acidic residues" evidence="1">
    <location>
        <begin position="949"/>
        <end position="964"/>
    </location>
</feature>
<name>A0A9P1DJY2_9DINO</name>
<evidence type="ECO:0000313" key="4">
    <source>
        <dbReference type="EMBL" id="CAL1164162.1"/>
    </source>
</evidence>
<reference evidence="4" key="2">
    <citation type="submission" date="2024-04" db="EMBL/GenBank/DDBJ databases">
        <authorList>
            <person name="Chen Y."/>
            <person name="Shah S."/>
            <person name="Dougan E. K."/>
            <person name="Thang M."/>
            <person name="Chan C."/>
        </authorList>
    </citation>
    <scope>NUCLEOTIDE SEQUENCE [LARGE SCALE GENOMIC DNA]</scope>
</reference>
<dbReference type="EMBL" id="CAMXCT020004924">
    <property type="protein sequence ID" value="CAL1164162.1"/>
    <property type="molecule type" value="Genomic_DNA"/>
</dbReference>
<dbReference type="GO" id="GO:0009100">
    <property type="term" value="P:glycoprotein metabolic process"/>
    <property type="evidence" value="ECO:0007669"/>
    <property type="project" value="UniProtKB-ARBA"/>
</dbReference>
<reference evidence="3" key="1">
    <citation type="submission" date="2022-10" db="EMBL/GenBank/DDBJ databases">
        <authorList>
            <person name="Chen Y."/>
            <person name="Dougan E. K."/>
            <person name="Chan C."/>
            <person name="Rhodes N."/>
            <person name="Thang M."/>
        </authorList>
    </citation>
    <scope>NUCLEOTIDE SEQUENCE</scope>
</reference>
<feature type="region of interest" description="Disordered" evidence="1">
    <location>
        <begin position="1171"/>
        <end position="1207"/>
    </location>
</feature>
<feature type="region of interest" description="Disordered" evidence="1">
    <location>
        <begin position="944"/>
        <end position="964"/>
    </location>
</feature>
<protein>
    <submittedName>
        <fullName evidence="5">Protein-S-isoprenylcysteine O-methyltransferase</fullName>
    </submittedName>
</protein>